<protein>
    <submittedName>
        <fullName evidence="1">Uncharacterized protein</fullName>
    </submittedName>
</protein>
<organism evidence="1 2">
    <name type="scientific">Jimgerdemannia flammicorona</name>
    <dbReference type="NCBI Taxonomy" id="994334"/>
    <lineage>
        <taxon>Eukaryota</taxon>
        <taxon>Fungi</taxon>
        <taxon>Fungi incertae sedis</taxon>
        <taxon>Mucoromycota</taxon>
        <taxon>Mucoromycotina</taxon>
        <taxon>Endogonomycetes</taxon>
        <taxon>Endogonales</taxon>
        <taxon>Endogonaceae</taxon>
        <taxon>Jimgerdemannia</taxon>
    </lineage>
</organism>
<sequence length="133" mass="15597">MESYLPAGDAYNVLPHYDQEWCKPMGESKKSLLHDRTWKPGLQLIYTRNSLILGFEIQTWGWMLCGSSISSSNRKNRHRKLSDRKQMGHRVDGLILEIERRREFGAFEAALLYNGAYDTKVPEVDQNLKRYFQ</sequence>
<reference evidence="1 2" key="1">
    <citation type="journal article" date="2018" name="New Phytol.">
        <title>Phylogenomics of Endogonaceae and evolution of mycorrhizas within Mucoromycota.</title>
        <authorList>
            <person name="Chang Y."/>
            <person name="Desiro A."/>
            <person name="Na H."/>
            <person name="Sandor L."/>
            <person name="Lipzen A."/>
            <person name="Clum A."/>
            <person name="Barry K."/>
            <person name="Grigoriev I.V."/>
            <person name="Martin F.M."/>
            <person name="Stajich J.E."/>
            <person name="Smith M.E."/>
            <person name="Bonito G."/>
            <person name="Spatafora J.W."/>
        </authorList>
    </citation>
    <scope>NUCLEOTIDE SEQUENCE [LARGE SCALE GENOMIC DNA]</scope>
    <source>
        <strain evidence="1 2">GMNB39</strain>
    </source>
</reference>
<comment type="caution">
    <text evidence="1">The sequence shown here is derived from an EMBL/GenBank/DDBJ whole genome shotgun (WGS) entry which is preliminary data.</text>
</comment>
<proteinExistence type="predicted"/>
<evidence type="ECO:0000313" key="1">
    <source>
        <dbReference type="EMBL" id="RUO96581.1"/>
    </source>
</evidence>
<keyword evidence="2" id="KW-1185">Reference proteome</keyword>
<evidence type="ECO:0000313" key="2">
    <source>
        <dbReference type="Proteomes" id="UP000268093"/>
    </source>
</evidence>
<gene>
    <name evidence="1" type="ORF">BC936DRAFT_141800</name>
</gene>
<dbReference type="EMBL" id="RBNI01020539">
    <property type="protein sequence ID" value="RUO96581.1"/>
    <property type="molecule type" value="Genomic_DNA"/>
</dbReference>
<name>A0A433A1M0_9FUNG</name>
<dbReference type="Proteomes" id="UP000268093">
    <property type="component" value="Unassembled WGS sequence"/>
</dbReference>
<dbReference type="AlphaFoldDB" id="A0A433A1M0"/>
<accession>A0A433A1M0</accession>